<evidence type="ECO:0000313" key="2">
    <source>
        <dbReference type="Proteomes" id="UP000298416"/>
    </source>
</evidence>
<dbReference type="Proteomes" id="UP000298416">
    <property type="component" value="Unassembled WGS sequence"/>
</dbReference>
<dbReference type="PANTHER" id="PTHR48044">
    <property type="entry name" value="GLYCOSYLTRANSFERASE"/>
    <property type="match status" value="1"/>
</dbReference>
<dbReference type="AlphaFoldDB" id="A0A8X8YM82"/>
<dbReference type="Gene3D" id="3.40.50.2000">
    <property type="entry name" value="Glycogen Phosphorylase B"/>
    <property type="match status" value="2"/>
</dbReference>
<proteinExistence type="predicted"/>
<dbReference type="PANTHER" id="PTHR48044:SF82">
    <property type="entry name" value="GLYCOSYLTRANSFERASE"/>
    <property type="match status" value="1"/>
</dbReference>
<sequence>MPESEIARMRNPVRPNIKGADDDYPFGNYRISTDIALVKSCRCVEEKYVDYLSKLCKKRIVCTGPMIASDADEDDRFEKSEVMEWLDKKEVGSTIYISFGSECFLSKEQIGEIAKGLLLVKDVNFLWVVRFPFEERGRRIEEEMPVGFLEEVGERGLVVTGWAAQRRVLGHPSVGGARSLSELMRQKEGEEVREMASRLFDICVKNKRMT</sequence>
<gene>
    <name evidence="1" type="ORF">SASPL_103742</name>
</gene>
<dbReference type="EMBL" id="PNBA02000002">
    <property type="protein sequence ID" value="KAG6432168.1"/>
    <property type="molecule type" value="Genomic_DNA"/>
</dbReference>
<keyword evidence="2" id="KW-1185">Reference proteome</keyword>
<protein>
    <submittedName>
        <fullName evidence="1">Uncharacterized protein</fullName>
    </submittedName>
</protein>
<evidence type="ECO:0000313" key="1">
    <source>
        <dbReference type="EMBL" id="KAG6432168.1"/>
    </source>
</evidence>
<accession>A0A8X8YM82</accession>
<dbReference type="SUPFAM" id="SSF53756">
    <property type="entry name" value="UDP-Glycosyltransferase/glycogen phosphorylase"/>
    <property type="match status" value="1"/>
</dbReference>
<name>A0A8X8YM82_SALSN</name>
<reference evidence="1" key="2">
    <citation type="submission" date="2020-08" db="EMBL/GenBank/DDBJ databases">
        <title>Plant Genome Project.</title>
        <authorList>
            <person name="Zhang R.-G."/>
        </authorList>
    </citation>
    <scope>NUCLEOTIDE SEQUENCE</scope>
    <source>
        <strain evidence="1">Huo1</strain>
        <tissue evidence="1">Leaf</tissue>
    </source>
</reference>
<organism evidence="1">
    <name type="scientific">Salvia splendens</name>
    <name type="common">Scarlet sage</name>
    <dbReference type="NCBI Taxonomy" id="180675"/>
    <lineage>
        <taxon>Eukaryota</taxon>
        <taxon>Viridiplantae</taxon>
        <taxon>Streptophyta</taxon>
        <taxon>Embryophyta</taxon>
        <taxon>Tracheophyta</taxon>
        <taxon>Spermatophyta</taxon>
        <taxon>Magnoliopsida</taxon>
        <taxon>eudicotyledons</taxon>
        <taxon>Gunneridae</taxon>
        <taxon>Pentapetalae</taxon>
        <taxon>asterids</taxon>
        <taxon>lamiids</taxon>
        <taxon>Lamiales</taxon>
        <taxon>Lamiaceae</taxon>
        <taxon>Nepetoideae</taxon>
        <taxon>Mentheae</taxon>
        <taxon>Salviinae</taxon>
        <taxon>Salvia</taxon>
        <taxon>Salvia subgen. Calosphace</taxon>
        <taxon>core Calosphace</taxon>
    </lineage>
</organism>
<comment type="caution">
    <text evidence="1">The sequence shown here is derived from an EMBL/GenBank/DDBJ whole genome shotgun (WGS) entry which is preliminary data.</text>
</comment>
<dbReference type="GO" id="GO:1901135">
    <property type="term" value="P:carbohydrate derivative metabolic process"/>
    <property type="evidence" value="ECO:0007669"/>
    <property type="project" value="UniProtKB-ARBA"/>
</dbReference>
<reference evidence="1" key="1">
    <citation type="submission" date="2018-01" db="EMBL/GenBank/DDBJ databases">
        <authorList>
            <person name="Mao J.F."/>
        </authorList>
    </citation>
    <scope>NUCLEOTIDE SEQUENCE</scope>
    <source>
        <strain evidence="1">Huo1</strain>
        <tissue evidence="1">Leaf</tissue>
    </source>
</reference>
<dbReference type="GO" id="GO:0008194">
    <property type="term" value="F:UDP-glycosyltransferase activity"/>
    <property type="evidence" value="ECO:0007669"/>
    <property type="project" value="UniProtKB-ARBA"/>
</dbReference>